<organism evidence="2 3">
    <name type="scientific">Xenoophorus captivus</name>
    <dbReference type="NCBI Taxonomy" id="1517983"/>
    <lineage>
        <taxon>Eukaryota</taxon>
        <taxon>Metazoa</taxon>
        <taxon>Chordata</taxon>
        <taxon>Craniata</taxon>
        <taxon>Vertebrata</taxon>
        <taxon>Euteleostomi</taxon>
        <taxon>Actinopterygii</taxon>
        <taxon>Neopterygii</taxon>
        <taxon>Teleostei</taxon>
        <taxon>Neoteleostei</taxon>
        <taxon>Acanthomorphata</taxon>
        <taxon>Ovalentaria</taxon>
        <taxon>Atherinomorphae</taxon>
        <taxon>Cyprinodontiformes</taxon>
        <taxon>Goodeidae</taxon>
        <taxon>Xenoophorus</taxon>
    </lineage>
</organism>
<evidence type="ECO:0000256" key="1">
    <source>
        <dbReference type="SAM" id="MobiDB-lite"/>
    </source>
</evidence>
<gene>
    <name evidence="2" type="ORF">XENOCAPTIV_014085</name>
</gene>
<evidence type="ECO:0000313" key="2">
    <source>
        <dbReference type="EMBL" id="MEQ2213378.1"/>
    </source>
</evidence>
<sequence length="114" mass="12038">MKGPQLSKSATLLAAPLSTTVSTFMSSHMDILRIQDIIRDTVAGTSRLQTTSGGPDRGAHVPAPAQEAFRDEWWSVRMPMGAATVTVMKESNLPSPRAVTPGPALCGTMGSGER</sequence>
<accession>A0ABV0RYU3</accession>
<protein>
    <submittedName>
        <fullName evidence="2">Uncharacterized protein</fullName>
    </submittedName>
</protein>
<keyword evidence="3" id="KW-1185">Reference proteome</keyword>
<name>A0ABV0RYU3_9TELE</name>
<proteinExistence type="predicted"/>
<feature type="region of interest" description="Disordered" evidence="1">
    <location>
        <begin position="93"/>
        <end position="114"/>
    </location>
</feature>
<evidence type="ECO:0000313" key="3">
    <source>
        <dbReference type="Proteomes" id="UP001434883"/>
    </source>
</evidence>
<reference evidence="2 3" key="1">
    <citation type="submission" date="2021-06" db="EMBL/GenBank/DDBJ databases">
        <authorList>
            <person name="Palmer J.M."/>
        </authorList>
    </citation>
    <scope>NUCLEOTIDE SEQUENCE [LARGE SCALE GENOMIC DNA]</scope>
    <source>
        <strain evidence="2 3">XC_2019</strain>
        <tissue evidence="2">Muscle</tissue>
    </source>
</reference>
<dbReference type="EMBL" id="JAHRIN010061743">
    <property type="protein sequence ID" value="MEQ2213378.1"/>
    <property type="molecule type" value="Genomic_DNA"/>
</dbReference>
<dbReference type="Proteomes" id="UP001434883">
    <property type="component" value="Unassembled WGS sequence"/>
</dbReference>
<comment type="caution">
    <text evidence="2">The sequence shown here is derived from an EMBL/GenBank/DDBJ whole genome shotgun (WGS) entry which is preliminary data.</text>
</comment>